<evidence type="ECO:0000256" key="9">
    <source>
        <dbReference type="SAM" id="Phobius"/>
    </source>
</evidence>
<dbReference type="EMBL" id="JARQWQ010000037">
    <property type="protein sequence ID" value="KAK2560266.1"/>
    <property type="molecule type" value="Genomic_DNA"/>
</dbReference>
<comment type="caution">
    <text evidence="12">The sequence shown here is derived from an EMBL/GenBank/DDBJ whole genome shotgun (WGS) entry which is preliminary data.</text>
</comment>
<keyword evidence="5 10" id="KW-0732">Signal</keyword>
<dbReference type="GO" id="GO:0016020">
    <property type="term" value="C:membrane"/>
    <property type="evidence" value="ECO:0007669"/>
    <property type="project" value="UniProtKB-SubCell"/>
</dbReference>
<comment type="similarity">
    <text evidence="2">Belongs to the ATR family.</text>
</comment>
<dbReference type="InterPro" id="IPR008400">
    <property type="entry name" value="Anthrax_toxin_rcpt_extracel"/>
</dbReference>
<evidence type="ECO:0000256" key="5">
    <source>
        <dbReference type="ARBA" id="ARBA00022729"/>
    </source>
</evidence>
<comment type="subcellular location">
    <subcellularLocation>
        <location evidence="1">Membrane</location>
        <topology evidence="1">Single-pass type I membrane protein</topology>
    </subcellularLocation>
</comment>
<sequence>MNVWQIYTFVISIFVQVPDLVFSQQKCLGGFDIYFILDKSGSVGERHFRDLTVDFVENTANNFAGTGVRVSFITFSEISETKTVLRLTGDRVKVKEGLAALRKERTGGGTHLARALEMANDQIRSLGGKLFIAIRNLVWESSQCEKRQSWTTIARKAGAAIYVIGIVAYVREDLERLANKPSEYFVFTEPNYEMLQNLTNDIANKSCVELTSVDPKQACLGENSTVTLSGRGFIKFSEAVWCGFSLNSTYHQVTRALTVEDRKLICPVPPLKDTKSDVNITAKNCTKPVYPTEPAYSRTTTEPVRSTEKKAVLGWIVALFVLLIFLILLALWWCWPRISKWVSFFLTLIILPFSCHRLNDRRLESAFPKLKMYNTTQPHFSSRSTHTYQPASSKKQPADQPAPLLAPARPPAPRASGRVKWPTVDASYYGGGGAGGIAPVRPILINETDEEEPDVTQTVRPKRSRDTPGCWTAVKIKMMAGVDAASNGYRRVASHRPQPGGNWLYSSEPV</sequence>
<evidence type="ECO:0000256" key="7">
    <source>
        <dbReference type="ARBA" id="ARBA00023136"/>
    </source>
</evidence>
<gene>
    <name evidence="12" type="ORF">P5673_017257</name>
</gene>
<dbReference type="AlphaFoldDB" id="A0AAD9V3V7"/>
<name>A0AAD9V3V7_ACRCE</name>
<feature type="compositionally biased region" description="Polar residues" evidence="8">
    <location>
        <begin position="377"/>
        <end position="395"/>
    </location>
</feature>
<dbReference type="PROSITE" id="PS50234">
    <property type="entry name" value="VWFA"/>
    <property type="match status" value="1"/>
</dbReference>
<feature type="domain" description="VWFA" evidence="11">
    <location>
        <begin position="32"/>
        <end position="202"/>
    </location>
</feature>
<dbReference type="SUPFAM" id="SSF53300">
    <property type="entry name" value="vWA-like"/>
    <property type="match status" value="1"/>
</dbReference>
<dbReference type="SMART" id="SM00327">
    <property type="entry name" value="VWA"/>
    <property type="match status" value="1"/>
</dbReference>
<dbReference type="InterPro" id="IPR013783">
    <property type="entry name" value="Ig-like_fold"/>
</dbReference>
<evidence type="ECO:0000256" key="10">
    <source>
        <dbReference type="SAM" id="SignalP"/>
    </source>
</evidence>
<evidence type="ECO:0000256" key="4">
    <source>
        <dbReference type="ARBA" id="ARBA00022723"/>
    </source>
</evidence>
<dbReference type="InterPro" id="IPR036465">
    <property type="entry name" value="vWFA_dom_sf"/>
</dbReference>
<dbReference type="PANTHER" id="PTHR16059">
    <property type="entry name" value="ANTHRAX TOXIN RECEPTOR"/>
    <property type="match status" value="1"/>
</dbReference>
<dbReference type="PANTHER" id="PTHR16059:SF25">
    <property type="entry name" value="LYSOZYME"/>
    <property type="match status" value="1"/>
</dbReference>
<evidence type="ECO:0000259" key="11">
    <source>
        <dbReference type="PROSITE" id="PS50234"/>
    </source>
</evidence>
<dbReference type="Gene3D" id="3.40.50.410">
    <property type="entry name" value="von Willebrand factor, type A domain"/>
    <property type="match status" value="1"/>
</dbReference>
<evidence type="ECO:0000256" key="8">
    <source>
        <dbReference type="SAM" id="MobiDB-lite"/>
    </source>
</evidence>
<dbReference type="InterPro" id="IPR002035">
    <property type="entry name" value="VWF_A"/>
</dbReference>
<keyword evidence="4" id="KW-0479">Metal-binding</keyword>
<dbReference type="Pfam" id="PF05587">
    <property type="entry name" value="Anth_Ig"/>
    <property type="match status" value="1"/>
</dbReference>
<dbReference type="GO" id="GO:0046872">
    <property type="term" value="F:metal ion binding"/>
    <property type="evidence" value="ECO:0007669"/>
    <property type="project" value="UniProtKB-KW"/>
</dbReference>
<evidence type="ECO:0000256" key="1">
    <source>
        <dbReference type="ARBA" id="ARBA00004479"/>
    </source>
</evidence>
<evidence type="ECO:0000256" key="3">
    <source>
        <dbReference type="ARBA" id="ARBA00022692"/>
    </source>
</evidence>
<evidence type="ECO:0000256" key="2">
    <source>
        <dbReference type="ARBA" id="ARBA00008095"/>
    </source>
</evidence>
<dbReference type="Pfam" id="PF00092">
    <property type="entry name" value="VWA"/>
    <property type="match status" value="1"/>
</dbReference>
<evidence type="ECO:0000256" key="6">
    <source>
        <dbReference type="ARBA" id="ARBA00022989"/>
    </source>
</evidence>
<feature type="region of interest" description="Disordered" evidence="8">
    <location>
        <begin position="377"/>
        <end position="417"/>
    </location>
</feature>
<keyword evidence="13" id="KW-1185">Reference proteome</keyword>
<feature type="transmembrane region" description="Helical" evidence="9">
    <location>
        <begin position="312"/>
        <end position="332"/>
    </location>
</feature>
<evidence type="ECO:0000313" key="12">
    <source>
        <dbReference type="EMBL" id="KAK2560266.1"/>
    </source>
</evidence>
<keyword evidence="3 9" id="KW-0812">Transmembrane</keyword>
<keyword evidence="6 9" id="KW-1133">Transmembrane helix</keyword>
<organism evidence="12 13">
    <name type="scientific">Acropora cervicornis</name>
    <name type="common">Staghorn coral</name>
    <dbReference type="NCBI Taxonomy" id="6130"/>
    <lineage>
        <taxon>Eukaryota</taxon>
        <taxon>Metazoa</taxon>
        <taxon>Cnidaria</taxon>
        <taxon>Anthozoa</taxon>
        <taxon>Hexacorallia</taxon>
        <taxon>Scleractinia</taxon>
        <taxon>Astrocoeniina</taxon>
        <taxon>Acroporidae</taxon>
        <taxon>Acropora</taxon>
    </lineage>
</organism>
<dbReference type="GO" id="GO:0038023">
    <property type="term" value="F:signaling receptor activity"/>
    <property type="evidence" value="ECO:0007669"/>
    <property type="project" value="InterPro"/>
</dbReference>
<keyword evidence="7 9" id="KW-0472">Membrane</keyword>
<dbReference type="Gene3D" id="2.60.40.10">
    <property type="entry name" value="Immunoglobulins"/>
    <property type="match status" value="1"/>
</dbReference>
<evidence type="ECO:0000313" key="13">
    <source>
        <dbReference type="Proteomes" id="UP001249851"/>
    </source>
</evidence>
<dbReference type="Proteomes" id="UP001249851">
    <property type="component" value="Unassembled WGS sequence"/>
</dbReference>
<feature type="compositionally biased region" description="Low complexity" evidence="8">
    <location>
        <begin position="398"/>
        <end position="407"/>
    </location>
</feature>
<reference evidence="12" key="1">
    <citation type="journal article" date="2023" name="G3 (Bethesda)">
        <title>Whole genome assembly and annotation of the endangered Caribbean coral Acropora cervicornis.</title>
        <authorList>
            <person name="Selwyn J.D."/>
            <person name="Vollmer S.V."/>
        </authorList>
    </citation>
    <scope>NUCLEOTIDE SEQUENCE</scope>
    <source>
        <strain evidence="12">K2</strain>
    </source>
</reference>
<protein>
    <submittedName>
        <fullName evidence="12">Anthrax toxin receptor 2</fullName>
    </submittedName>
</protein>
<proteinExistence type="inferred from homology"/>
<accession>A0AAD9V3V7</accession>
<feature type="signal peptide" evidence="10">
    <location>
        <begin position="1"/>
        <end position="23"/>
    </location>
</feature>
<reference evidence="12" key="2">
    <citation type="journal article" date="2023" name="Science">
        <title>Genomic signatures of disease resistance in endangered staghorn corals.</title>
        <authorList>
            <person name="Vollmer S.V."/>
            <person name="Selwyn J.D."/>
            <person name="Despard B.A."/>
            <person name="Roesel C.L."/>
        </authorList>
    </citation>
    <scope>NUCLEOTIDE SEQUENCE</scope>
    <source>
        <strain evidence="12">K2</strain>
    </source>
</reference>
<feature type="chain" id="PRO_5042162109" evidence="10">
    <location>
        <begin position="24"/>
        <end position="510"/>
    </location>
</feature>
<keyword evidence="12" id="KW-0675">Receptor</keyword>